<protein>
    <submittedName>
        <fullName evidence="2">Uncharacterized protein</fullName>
    </submittedName>
</protein>
<reference evidence="2 3" key="1">
    <citation type="submission" date="2024-02" db="EMBL/GenBank/DDBJ databases">
        <title>High-quality chromosome-scale genome assembly of Pensacola bahiagrass (Paspalum notatum Flugge var. saurae).</title>
        <authorList>
            <person name="Vega J.M."/>
            <person name="Podio M."/>
            <person name="Orjuela J."/>
            <person name="Siena L.A."/>
            <person name="Pessino S.C."/>
            <person name="Combes M.C."/>
            <person name="Mariac C."/>
            <person name="Albertini E."/>
            <person name="Pupilli F."/>
            <person name="Ortiz J.P.A."/>
            <person name="Leblanc O."/>
        </authorList>
    </citation>
    <scope>NUCLEOTIDE SEQUENCE [LARGE SCALE GENOMIC DNA]</scope>
    <source>
        <strain evidence="2">R1</strain>
        <tissue evidence="2">Leaf</tissue>
    </source>
</reference>
<keyword evidence="3" id="KW-1185">Reference proteome</keyword>
<feature type="compositionally biased region" description="Basic and acidic residues" evidence="1">
    <location>
        <begin position="71"/>
        <end position="86"/>
    </location>
</feature>
<dbReference type="Proteomes" id="UP001341281">
    <property type="component" value="Chromosome 06"/>
</dbReference>
<evidence type="ECO:0000313" key="3">
    <source>
        <dbReference type="Proteomes" id="UP001341281"/>
    </source>
</evidence>
<dbReference type="AlphaFoldDB" id="A0AAQ3TX78"/>
<evidence type="ECO:0000256" key="1">
    <source>
        <dbReference type="SAM" id="MobiDB-lite"/>
    </source>
</evidence>
<proteinExistence type="predicted"/>
<organism evidence="2 3">
    <name type="scientific">Paspalum notatum var. saurae</name>
    <dbReference type="NCBI Taxonomy" id="547442"/>
    <lineage>
        <taxon>Eukaryota</taxon>
        <taxon>Viridiplantae</taxon>
        <taxon>Streptophyta</taxon>
        <taxon>Embryophyta</taxon>
        <taxon>Tracheophyta</taxon>
        <taxon>Spermatophyta</taxon>
        <taxon>Magnoliopsida</taxon>
        <taxon>Liliopsida</taxon>
        <taxon>Poales</taxon>
        <taxon>Poaceae</taxon>
        <taxon>PACMAD clade</taxon>
        <taxon>Panicoideae</taxon>
        <taxon>Andropogonodae</taxon>
        <taxon>Paspaleae</taxon>
        <taxon>Paspalinae</taxon>
        <taxon>Paspalum</taxon>
    </lineage>
</organism>
<feature type="compositionally biased region" description="Polar residues" evidence="1">
    <location>
        <begin position="15"/>
        <end position="32"/>
    </location>
</feature>
<dbReference type="EMBL" id="CP144750">
    <property type="protein sequence ID" value="WVZ80379.1"/>
    <property type="molecule type" value="Genomic_DNA"/>
</dbReference>
<name>A0AAQ3TX78_PASNO</name>
<sequence>MVASDPDQLHMNSIPVASSSTTPRQWRPSPSSLAAVPLGTTGGSAAPFSTTASDPLPRPRLGCFSSAQISRVEDHEGSHSSDETDT</sequence>
<evidence type="ECO:0000313" key="2">
    <source>
        <dbReference type="EMBL" id="WVZ80379.1"/>
    </source>
</evidence>
<feature type="region of interest" description="Disordered" evidence="1">
    <location>
        <begin position="1"/>
        <end position="86"/>
    </location>
</feature>
<gene>
    <name evidence="2" type="ORF">U9M48_027854</name>
</gene>
<accession>A0AAQ3TX78</accession>